<protein>
    <submittedName>
        <fullName evidence="1">Uncharacterized protein</fullName>
    </submittedName>
</protein>
<accession>A0ABV3ZE25</accession>
<organism evidence="1 2">
    <name type="scientific">Danxiaibacter flavus</name>
    <dbReference type="NCBI Taxonomy" id="3049108"/>
    <lineage>
        <taxon>Bacteria</taxon>
        <taxon>Pseudomonadati</taxon>
        <taxon>Bacteroidota</taxon>
        <taxon>Chitinophagia</taxon>
        <taxon>Chitinophagales</taxon>
        <taxon>Chitinophagaceae</taxon>
        <taxon>Danxiaibacter</taxon>
    </lineage>
</organism>
<evidence type="ECO:0000313" key="2">
    <source>
        <dbReference type="Proteomes" id="UP001560573"/>
    </source>
</evidence>
<comment type="caution">
    <text evidence="1">The sequence shown here is derived from an EMBL/GenBank/DDBJ whole genome shotgun (WGS) entry which is preliminary data.</text>
</comment>
<evidence type="ECO:0000313" key="1">
    <source>
        <dbReference type="EMBL" id="MEX6688134.1"/>
    </source>
</evidence>
<sequence length="82" mass="9574">MLQKVRFHNVKKSQRVLLSKDLPIAQGFGNKYRVKENSRGDIKSDGFENGRLKVQFYSHFNGYENVEFNELSAANYLLVDIY</sequence>
<dbReference type="RefSeq" id="WP_369329542.1">
    <property type="nucleotide sequence ID" value="NZ_JAULBC010000003.1"/>
</dbReference>
<name>A0ABV3ZE25_9BACT</name>
<proteinExistence type="predicted"/>
<reference evidence="1 2" key="1">
    <citation type="submission" date="2023-07" db="EMBL/GenBank/DDBJ databases">
        <authorList>
            <person name="Lian W.-H."/>
        </authorList>
    </citation>
    <scope>NUCLEOTIDE SEQUENCE [LARGE SCALE GENOMIC DNA]</scope>
    <source>
        <strain evidence="1 2">SYSU DXS3180</strain>
    </source>
</reference>
<gene>
    <name evidence="1" type="ORF">QTN47_11545</name>
</gene>
<dbReference type="EMBL" id="JAULBC010000003">
    <property type="protein sequence ID" value="MEX6688134.1"/>
    <property type="molecule type" value="Genomic_DNA"/>
</dbReference>
<dbReference type="Proteomes" id="UP001560573">
    <property type="component" value="Unassembled WGS sequence"/>
</dbReference>
<keyword evidence="2" id="KW-1185">Reference proteome</keyword>